<dbReference type="OrthoDB" id="6381660at2759"/>
<organism evidence="5">
    <name type="scientific">Drosophila rhopaloa</name>
    <name type="common">Fruit fly</name>
    <dbReference type="NCBI Taxonomy" id="1041015"/>
    <lineage>
        <taxon>Eukaryota</taxon>
        <taxon>Metazoa</taxon>
        <taxon>Ecdysozoa</taxon>
        <taxon>Arthropoda</taxon>
        <taxon>Hexapoda</taxon>
        <taxon>Insecta</taxon>
        <taxon>Pterygota</taxon>
        <taxon>Neoptera</taxon>
        <taxon>Endopterygota</taxon>
        <taxon>Diptera</taxon>
        <taxon>Brachycera</taxon>
        <taxon>Muscomorpha</taxon>
        <taxon>Ephydroidea</taxon>
        <taxon>Drosophilidae</taxon>
        <taxon>Drosophila</taxon>
        <taxon>Sophophora</taxon>
    </lineage>
</organism>
<keyword evidence="3" id="KW-1185">Reference proteome</keyword>
<dbReference type="EnsemblMetazoa" id="XM_044461376.1">
    <property type="protein sequence ID" value="XP_044317311.1"/>
    <property type="gene ID" value="LOC108040203"/>
</dbReference>
<dbReference type="RefSeq" id="XP_016973017.1">
    <property type="nucleotide sequence ID" value="XM_017117528.1"/>
</dbReference>
<evidence type="ECO:0000313" key="5">
    <source>
        <dbReference type="RefSeq" id="XP_016973017.1"/>
    </source>
</evidence>
<evidence type="ECO:0000313" key="2">
    <source>
        <dbReference type="EnsemblMetazoa" id="XP_016973016.1"/>
    </source>
</evidence>
<reference evidence="2" key="3">
    <citation type="submission" date="2025-05" db="UniProtKB">
        <authorList>
            <consortium name="EnsemblMetazoa"/>
        </authorList>
    </citation>
    <scope>IDENTIFICATION</scope>
</reference>
<dbReference type="Gene3D" id="2.60.40.10">
    <property type="entry name" value="Immunoglobulins"/>
    <property type="match status" value="1"/>
</dbReference>
<evidence type="ECO:0000313" key="3">
    <source>
        <dbReference type="Proteomes" id="UP001652680"/>
    </source>
</evidence>
<dbReference type="InterPro" id="IPR013783">
    <property type="entry name" value="Ig-like_fold"/>
</dbReference>
<dbReference type="RefSeq" id="XP_044317311.1">
    <property type="nucleotide sequence ID" value="XM_044461376.1"/>
</dbReference>
<gene>
    <name evidence="4 5" type="primary">LOC108040203</name>
    <name evidence="2" type="synonym">108040203</name>
</gene>
<feature type="chain" id="PRO_5044647156" evidence="1">
    <location>
        <begin position="26"/>
        <end position="636"/>
    </location>
</feature>
<keyword evidence="1" id="KW-0732">Signal</keyword>
<accession>A0A6P4E500</accession>
<evidence type="ECO:0000313" key="4">
    <source>
        <dbReference type="RefSeq" id="XP_016973016.1"/>
    </source>
</evidence>
<evidence type="ECO:0000256" key="1">
    <source>
        <dbReference type="SAM" id="SignalP"/>
    </source>
</evidence>
<dbReference type="GeneID" id="108040203"/>
<dbReference type="RefSeq" id="XP_016973016.1">
    <property type="nucleotide sequence ID" value="XM_017117527.1"/>
</dbReference>
<dbReference type="Proteomes" id="UP001652680">
    <property type="component" value="Unassembled WGS sequence"/>
</dbReference>
<sequence length="636" mass="73073">MGLGTRLSWLFAAAILFMAMASVRTEIKSQCDMVAWDSNETQWRQGGEVEVFCQCRNGSSDLDMEHMVTIELEDHQLKNTEFDSKNATMKVKLVALTQTWIRSYQCLFDGVLRQANYFRVYALLNVKDFKCQYIRFDETKTNITCTFTRAEGKTLTELTNYELMMKSTRLDCQTNEENTKQIICTVNINSNDIKPKIMNFRLTMFDTLGNQTQDFNLTQFEMTMLEWPTEHKTFTYNNHPCVSWNRKPVVKDSPAIKWDVQLQPVKYPNLVRSLTLFTKPQPKDTTDTICFENLEGNQKFNVLVKRRINETGAPWSKHYHEFAVQTESKPPDRPPKFLPLGYRYKDQELTVYWEPLKELEWNAPHLEYFVNSKSNRLKASKVGKNFAVFGKWNYKKPDTVFLWSKNEKGLSAEWSRLEVPELTDAMNRKAQNLTLADNILTWEKPVDDENLNGYFFYFCNGTDEVCHSNYTTKLEYNVTGLGAIHKAVAAKYSDHKSGGMKWLSDREDTANIRYVEGIIALLVLGAAFLGARKLKDMSKIGVSVPPGLLLPRTPSVPELAEPSQPYAGVPHPKTLFFNLINMEPIEPADEHIEPEHMEEETSMTVAEQVAQPSGYVMMNAVNPTLCNGYIKPSPPR</sequence>
<protein>
    <submittedName>
        <fullName evidence="4 5">Uncharacterized protein LOC108040203 isoform X1</fullName>
    </submittedName>
</protein>
<proteinExistence type="predicted"/>
<feature type="signal peptide" evidence="1">
    <location>
        <begin position="1"/>
        <end position="25"/>
    </location>
</feature>
<dbReference type="EnsemblMetazoa" id="XM_017117527.2">
    <property type="protein sequence ID" value="XP_016973016.1"/>
    <property type="gene ID" value="LOC108040203"/>
</dbReference>
<dbReference type="AlphaFoldDB" id="A0A6P4E500"/>
<reference evidence="4 5" key="2">
    <citation type="submission" date="2025-04" db="UniProtKB">
        <authorList>
            <consortium name="RefSeq"/>
        </authorList>
    </citation>
    <scope>IDENTIFICATION</scope>
</reference>
<dbReference type="EnsemblMetazoa" id="XM_017117528.2">
    <property type="protein sequence ID" value="XP_016973017.1"/>
    <property type="gene ID" value="LOC108040203"/>
</dbReference>
<name>A0A6P4E500_DRORH</name>
<reference evidence="3" key="1">
    <citation type="journal article" date="2021" name="Elife">
        <title>Highly contiguous assemblies of 101 drosophilid genomes.</title>
        <authorList>
            <person name="Kim B.Y."/>
            <person name="Wang J.R."/>
            <person name="Miller D.E."/>
            <person name="Barmina O."/>
            <person name="Delaney E."/>
            <person name="Thompson A."/>
            <person name="Comeault A.A."/>
            <person name="Peede D."/>
            <person name="D'Agostino E.R."/>
            <person name="Pelaez J."/>
            <person name="Aguilar J.M."/>
            <person name="Haji D."/>
            <person name="Matsunaga T."/>
            <person name="Armstrong E.E."/>
            <person name="Zych M."/>
            <person name="Ogawa Y."/>
            <person name="Stamenkovic-Radak M."/>
            <person name="Jelic M."/>
            <person name="Veselinovic M.S."/>
            <person name="Tanaskovic M."/>
            <person name="Eric P."/>
            <person name="Gao J.J."/>
            <person name="Katoh T.K."/>
            <person name="Toda M.J."/>
            <person name="Watabe H."/>
            <person name="Watada M."/>
            <person name="Davis J.S."/>
            <person name="Moyle L.C."/>
            <person name="Manoli G."/>
            <person name="Bertolini E."/>
            <person name="Kostal V."/>
            <person name="Hawley R.S."/>
            <person name="Takahashi A."/>
            <person name="Jones C.D."/>
            <person name="Price D.K."/>
            <person name="Whiteman N."/>
            <person name="Kopp A."/>
            <person name="Matute D.R."/>
            <person name="Petrov D.A."/>
        </authorList>
    </citation>
    <scope>NUCLEOTIDE SEQUENCE [LARGE SCALE GENOMIC DNA]</scope>
</reference>